<dbReference type="Proteomes" id="UP000313988">
    <property type="component" value="Unassembled WGS sequence"/>
</dbReference>
<proteinExistence type="predicted"/>
<dbReference type="InterPro" id="IPR032710">
    <property type="entry name" value="NTF2-like_dom_sf"/>
</dbReference>
<name>A0A5C4YBD4_9DEIO</name>
<organism evidence="1 2">
    <name type="scientific">Deinococcus radiopugnans ATCC 19172</name>
    <dbReference type="NCBI Taxonomy" id="585398"/>
    <lineage>
        <taxon>Bacteria</taxon>
        <taxon>Thermotogati</taxon>
        <taxon>Deinococcota</taxon>
        <taxon>Deinococci</taxon>
        <taxon>Deinococcales</taxon>
        <taxon>Deinococcaceae</taxon>
        <taxon>Deinococcus</taxon>
    </lineage>
</organism>
<gene>
    <name evidence="1" type="ORF">FHR04_00320</name>
</gene>
<sequence length="149" mass="16747">MSAEQHRALTLETLERGMNQGDLSVFDEVVAAHGVDHQEPPGTVYAEHLKEVFTLMRAAFPDLHFELHHMLAEGDIVAFHSTMTGTHEGVFGIGPFRNLPPTGRKVAVRHMHFIRYENGKSTELWHLMDTPTLMRQLGMMPASPPQPRA</sequence>
<dbReference type="AlphaFoldDB" id="A0A5C4YBD4"/>
<dbReference type="OrthoDB" id="7876517at2"/>
<dbReference type="PANTHER" id="PTHR38436">
    <property type="entry name" value="POLYKETIDE CYCLASE SNOAL-LIKE DOMAIN"/>
    <property type="match status" value="1"/>
</dbReference>
<dbReference type="InterPro" id="IPR009959">
    <property type="entry name" value="Cyclase_SnoaL-like"/>
</dbReference>
<dbReference type="Gene3D" id="3.10.450.50">
    <property type="match status" value="1"/>
</dbReference>
<reference evidence="1 2" key="1">
    <citation type="submission" date="2019-06" db="EMBL/GenBank/DDBJ databases">
        <title>Genome sequence of Deinococcus radiopugnans ATCC 19172.</title>
        <authorList>
            <person name="Maclea K.S."/>
            <person name="Maynard C.R."/>
        </authorList>
    </citation>
    <scope>NUCLEOTIDE SEQUENCE [LARGE SCALE GENOMIC DNA]</scope>
    <source>
        <strain evidence="1 2">ATCC 19172</strain>
    </source>
</reference>
<protein>
    <submittedName>
        <fullName evidence="1">Ester cyclase</fullName>
    </submittedName>
</protein>
<evidence type="ECO:0000313" key="1">
    <source>
        <dbReference type="EMBL" id="TNM72911.1"/>
    </source>
</evidence>
<dbReference type="PANTHER" id="PTHR38436:SF1">
    <property type="entry name" value="ESTER CYCLASE"/>
    <property type="match status" value="1"/>
</dbReference>
<comment type="caution">
    <text evidence="1">The sequence shown here is derived from an EMBL/GenBank/DDBJ whole genome shotgun (WGS) entry which is preliminary data.</text>
</comment>
<dbReference type="Pfam" id="PF07366">
    <property type="entry name" value="SnoaL"/>
    <property type="match status" value="1"/>
</dbReference>
<evidence type="ECO:0000313" key="2">
    <source>
        <dbReference type="Proteomes" id="UP000313988"/>
    </source>
</evidence>
<accession>A0A5C4YBD4</accession>
<dbReference type="GO" id="GO:0030638">
    <property type="term" value="P:polyketide metabolic process"/>
    <property type="evidence" value="ECO:0007669"/>
    <property type="project" value="InterPro"/>
</dbReference>
<dbReference type="EMBL" id="VDMO01000001">
    <property type="protein sequence ID" value="TNM72911.1"/>
    <property type="molecule type" value="Genomic_DNA"/>
</dbReference>
<dbReference type="SUPFAM" id="SSF54427">
    <property type="entry name" value="NTF2-like"/>
    <property type="match status" value="1"/>
</dbReference>